<keyword evidence="5 7" id="KW-0472">Membrane</keyword>
<dbReference type="PANTHER" id="PTHR30213">
    <property type="entry name" value="INNER MEMBRANE PROTEIN YHJD"/>
    <property type="match status" value="1"/>
</dbReference>
<reference evidence="8" key="1">
    <citation type="submission" date="2020-02" db="EMBL/GenBank/DDBJ databases">
        <authorList>
            <person name="Meier V. D."/>
        </authorList>
    </citation>
    <scope>NUCLEOTIDE SEQUENCE</scope>
    <source>
        <strain evidence="8">AVDCRST_MAG56</strain>
    </source>
</reference>
<keyword evidence="3 7" id="KW-0812">Transmembrane</keyword>
<dbReference type="NCBIfam" id="TIGR00765">
    <property type="entry name" value="yihY_not_rbn"/>
    <property type="match status" value="1"/>
</dbReference>
<feature type="transmembrane region" description="Helical" evidence="7">
    <location>
        <begin position="140"/>
        <end position="165"/>
    </location>
</feature>
<dbReference type="Pfam" id="PF03631">
    <property type="entry name" value="Virul_fac_BrkB"/>
    <property type="match status" value="1"/>
</dbReference>
<evidence type="ECO:0000256" key="6">
    <source>
        <dbReference type="SAM" id="MobiDB-lite"/>
    </source>
</evidence>
<evidence type="ECO:0000256" key="5">
    <source>
        <dbReference type="ARBA" id="ARBA00023136"/>
    </source>
</evidence>
<organism evidence="8">
    <name type="scientific">uncultured Cytophagales bacterium</name>
    <dbReference type="NCBI Taxonomy" id="158755"/>
    <lineage>
        <taxon>Bacteria</taxon>
        <taxon>Pseudomonadati</taxon>
        <taxon>Bacteroidota</taxon>
        <taxon>Sphingobacteriia</taxon>
        <taxon>Sphingobacteriales</taxon>
        <taxon>environmental samples</taxon>
    </lineage>
</organism>
<dbReference type="InterPro" id="IPR017039">
    <property type="entry name" value="Virul_fac_BrkB"/>
</dbReference>
<evidence type="ECO:0000313" key="8">
    <source>
        <dbReference type="EMBL" id="CAA9279649.1"/>
    </source>
</evidence>
<name>A0A6J4JH02_9SPHI</name>
<evidence type="ECO:0000256" key="2">
    <source>
        <dbReference type="ARBA" id="ARBA00022475"/>
    </source>
</evidence>
<feature type="transmembrane region" description="Helical" evidence="7">
    <location>
        <begin position="33"/>
        <end position="54"/>
    </location>
</feature>
<evidence type="ECO:0000256" key="7">
    <source>
        <dbReference type="SAM" id="Phobius"/>
    </source>
</evidence>
<dbReference type="PANTHER" id="PTHR30213:SF1">
    <property type="entry name" value="INNER MEMBRANE PROTEIN YHJD"/>
    <property type="match status" value="1"/>
</dbReference>
<dbReference type="AlphaFoldDB" id="A0A6J4JH02"/>
<feature type="transmembrane region" description="Helical" evidence="7">
    <location>
        <begin position="92"/>
        <end position="114"/>
    </location>
</feature>
<feature type="region of interest" description="Disordered" evidence="6">
    <location>
        <begin position="307"/>
        <end position="336"/>
    </location>
</feature>
<dbReference type="GO" id="GO:0005886">
    <property type="term" value="C:plasma membrane"/>
    <property type="evidence" value="ECO:0007669"/>
    <property type="project" value="UniProtKB-SubCell"/>
</dbReference>
<dbReference type="PIRSF" id="PIRSF035875">
    <property type="entry name" value="RNase_BN"/>
    <property type="match status" value="1"/>
</dbReference>
<feature type="transmembrane region" description="Helical" evidence="7">
    <location>
        <begin position="177"/>
        <end position="202"/>
    </location>
</feature>
<protein>
    <submittedName>
        <fullName evidence="8">Inner membrane protein YihY, formerly thought to be RNase BN</fullName>
    </submittedName>
</protein>
<gene>
    <name evidence="8" type="ORF">AVDCRST_MAG56-3640</name>
</gene>
<dbReference type="EMBL" id="CADCTQ010000304">
    <property type="protein sequence ID" value="CAA9279649.1"/>
    <property type="molecule type" value="Genomic_DNA"/>
</dbReference>
<comment type="subcellular location">
    <subcellularLocation>
        <location evidence="1">Cell membrane</location>
        <topology evidence="1">Multi-pass membrane protein</topology>
    </subcellularLocation>
</comment>
<feature type="transmembrane region" description="Helical" evidence="7">
    <location>
        <begin position="214"/>
        <end position="237"/>
    </location>
</feature>
<keyword evidence="2" id="KW-1003">Cell membrane</keyword>
<evidence type="ECO:0000256" key="4">
    <source>
        <dbReference type="ARBA" id="ARBA00022989"/>
    </source>
</evidence>
<sequence>MKERLLKIWTFIKEMYAEWQADACFQLAAALSYYSVFSLAPIIVVAVSVAGYFFGRDAVTGEMYEQIRGLIGPDGATAIQKMVESAYLQDRGLFPTVIGLLTLLFSATIAFTALQDALNKIYKVQADPQSGIVAMVINRLLSFALVLAIGFLLMVSLTVDIIINVLDDYIQRILVDYSIYLIRAIQIGISFSIITLLFAMIFKFLPDVKIRWQNVWRGAILTAGLFTLGKSLIGLYLGQSDLTSTYGAAASIVIILLWVNYSSWILFIGAEYIYVYAKRRGEEILPSHYAKKIRYGRRESAVKAVDAPGGNADAAGRPYSGTDTTTTVDGQAGIKK</sequence>
<evidence type="ECO:0000256" key="1">
    <source>
        <dbReference type="ARBA" id="ARBA00004651"/>
    </source>
</evidence>
<accession>A0A6J4JH02</accession>
<keyword evidence="4 7" id="KW-1133">Transmembrane helix</keyword>
<proteinExistence type="predicted"/>
<feature type="transmembrane region" description="Helical" evidence="7">
    <location>
        <begin position="249"/>
        <end position="270"/>
    </location>
</feature>
<evidence type="ECO:0000256" key="3">
    <source>
        <dbReference type="ARBA" id="ARBA00022692"/>
    </source>
</evidence>